<dbReference type="PANTHER" id="PTHR10819">
    <property type="entry name" value="PHOSPHOTRIESTERASE-RELATED"/>
    <property type="match status" value="1"/>
</dbReference>
<name>A0AA35XBK3_GEOBA</name>
<dbReference type="AlphaFoldDB" id="A0AA35XBK3"/>
<dbReference type="PANTHER" id="PTHR10819:SF3">
    <property type="entry name" value="PHOSPHOTRIESTERASE-RELATED PROTEIN"/>
    <property type="match status" value="1"/>
</dbReference>
<evidence type="ECO:0000313" key="5">
    <source>
        <dbReference type="EMBL" id="CAI8044757.1"/>
    </source>
</evidence>
<proteinExistence type="inferred from homology"/>
<keyword evidence="6" id="KW-1185">Reference proteome</keyword>
<evidence type="ECO:0000256" key="3">
    <source>
        <dbReference type="ARBA" id="ARBA00022801"/>
    </source>
</evidence>
<dbReference type="SUPFAM" id="SSF51556">
    <property type="entry name" value="Metallo-dependent hydrolases"/>
    <property type="match status" value="1"/>
</dbReference>
<organism evidence="5 6">
    <name type="scientific">Geodia barretti</name>
    <name type="common">Barrett's horny sponge</name>
    <dbReference type="NCBI Taxonomy" id="519541"/>
    <lineage>
        <taxon>Eukaryota</taxon>
        <taxon>Metazoa</taxon>
        <taxon>Porifera</taxon>
        <taxon>Demospongiae</taxon>
        <taxon>Heteroscleromorpha</taxon>
        <taxon>Tetractinellida</taxon>
        <taxon>Astrophorina</taxon>
        <taxon>Geodiidae</taxon>
        <taxon>Geodia</taxon>
    </lineage>
</organism>
<evidence type="ECO:0000313" key="6">
    <source>
        <dbReference type="Proteomes" id="UP001174909"/>
    </source>
</evidence>
<keyword evidence="3" id="KW-0378">Hydrolase</keyword>
<dbReference type="InterPro" id="IPR032466">
    <property type="entry name" value="Metal_Hydrolase"/>
</dbReference>
<comment type="similarity">
    <text evidence="4">Belongs to the metallo-dependent hydrolases superfamily. Phosphotriesterase family.</text>
</comment>
<dbReference type="Proteomes" id="UP001174909">
    <property type="component" value="Unassembled WGS sequence"/>
</dbReference>
<evidence type="ECO:0000256" key="1">
    <source>
        <dbReference type="ARBA" id="ARBA00001968"/>
    </source>
</evidence>
<sequence>MSSAMSHCIQTVLGGVEVHQLTGPILPHEHIVVDFSRGIVAPPRGLEWLIQARLNLGNLGKIRQYPYSVQRNLVMDDVQEMASELEMFRAAGGATICELSCVGVSVGVEGTGVRCGAAYIGCSWPLHPTEEKALRAASALQRTLGRHEQCPFQILDILESSGADITRVCITHNDRTFPPQSPRLLDLVSRGCYLNISLFGKECSHYQYDSSADMPSDAQRIEMVKRLLDAGHRDRILVSHDVVCRHELRRYGGHGYTHLLEHVVPKMMDRGIDQGTIASITTNNPRHWLTPLSVS</sequence>
<dbReference type="InterPro" id="IPR001559">
    <property type="entry name" value="Phosphotriesterase"/>
</dbReference>
<gene>
    <name evidence="5" type="ORF">GBAR_LOCUS24795</name>
</gene>
<dbReference type="PROSITE" id="PS51347">
    <property type="entry name" value="PHOSPHOTRIESTERASE_2"/>
    <property type="match status" value="1"/>
</dbReference>
<keyword evidence="2" id="KW-0479">Metal-binding</keyword>
<dbReference type="Gene3D" id="3.20.20.140">
    <property type="entry name" value="Metal-dependent hydrolases"/>
    <property type="match status" value="2"/>
</dbReference>
<comment type="caution">
    <text evidence="5">The sequence shown here is derived from an EMBL/GenBank/DDBJ whole genome shotgun (WGS) entry which is preliminary data.</text>
</comment>
<protein>
    <submittedName>
        <fullName evidence="5">Phosphotriesterase-related protein</fullName>
    </submittedName>
</protein>
<comment type="caution">
    <text evidence="4">Lacks conserved residue(s) required for the propagation of feature annotation.</text>
</comment>
<evidence type="ECO:0000256" key="4">
    <source>
        <dbReference type="PROSITE-ProRule" id="PRU00679"/>
    </source>
</evidence>
<dbReference type="EMBL" id="CASHTH010003421">
    <property type="protein sequence ID" value="CAI8044757.1"/>
    <property type="molecule type" value="Genomic_DNA"/>
</dbReference>
<accession>A0AA35XBK3</accession>
<dbReference type="GO" id="GO:0016787">
    <property type="term" value="F:hydrolase activity"/>
    <property type="evidence" value="ECO:0007669"/>
    <property type="project" value="UniProtKB-KW"/>
</dbReference>
<comment type="cofactor">
    <cofactor evidence="1">
        <name>a divalent metal cation</name>
        <dbReference type="ChEBI" id="CHEBI:60240"/>
    </cofactor>
</comment>
<evidence type="ECO:0000256" key="2">
    <source>
        <dbReference type="ARBA" id="ARBA00022723"/>
    </source>
</evidence>
<dbReference type="Pfam" id="PF02126">
    <property type="entry name" value="PTE"/>
    <property type="match status" value="1"/>
</dbReference>
<reference evidence="5" key="1">
    <citation type="submission" date="2023-03" db="EMBL/GenBank/DDBJ databases">
        <authorList>
            <person name="Steffen K."/>
            <person name="Cardenas P."/>
        </authorList>
    </citation>
    <scope>NUCLEOTIDE SEQUENCE</scope>
</reference>
<dbReference type="GO" id="GO:0008270">
    <property type="term" value="F:zinc ion binding"/>
    <property type="evidence" value="ECO:0007669"/>
    <property type="project" value="InterPro"/>
</dbReference>